<evidence type="ECO:0000259" key="9">
    <source>
        <dbReference type="PROSITE" id="PS50847"/>
    </source>
</evidence>
<feature type="transmembrane region" description="Helical" evidence="7">
    <location>
        <begin position="1437"/>
        <end position="1459"/>
    </location>
</feature>
<dbReference type="SUPFAM" id="SSF49899">
    <property type="entry name" value="Concanavalin A-like lectins/glucanases"/>
    <property type="match status" value="1"/>
</dbReference>
<gene>
    <name evidence="10" type="ORF">GB992_08920</name>
</gene>
<dbReference type="EMBL" id="WEZT01000018">
    <property type="protein sequence ID" value="MYV05952.1"/>
    <property type="molecule type" value="Genomic_DNA"/>
</dbReference>
<name>A0A7C9N7Y8_9LACO</name>
<feature type="region of interest" description="Disordered" evidence="6">
    <location>
        <begin position="55"/>
        <end position="252"/>
    </location>
</feature>
<organism evidence="10 11">
    <name type="scientific">Furfurilactobacillus rossiae</name>
    <dbReference type="NCBI Taxonomy" id="231049"/>
    <lineage>
        <taxon>Bacteria</taxon>
        <taxon>Bacillati</taxon>
        <taxon>Bacillota</taxon>
        <taxon>Bacilli</taxon>
        <taxon>Lactobacillales</taxon>
        <taxon>Lactobacillaceae</taxon>
        <taxon>Furfurilactobacillus</taxon>
    </lineage>
</organism>
<dbReference type="PROSITE" id="PS50847">
    <property type="entry name" value="GRAM_POS_ANCHORING"/>
    <property type="match status" value="1"/>
</dbReference>
<keyword evidence="7" id="KW-1133">Transmembrane helix</keyword>
<evidence type="ECO:0000256" key="5">
    <source>
        <dbReference type="ARBA" id="ARBA00023088"/>
    </source>
</evidence>
<evidence type="ECO:0000313" key="11">
    <source>
        <dbReference type="Proteomes" id="UP000480570"/>
    </source>
</evidence>
<feature type="signal peptide" evidence="8">
    <location>
        <begin position="1"/>
        <end position="44"/>
    </location>
</feature>
<evidence type="ECO:0000256" key="7">
    <source>
        <dbReference type="SAM" id="Phobius"/>
    </source>
</evidence>
<accession>A0A7C9N7Y8</accession>
<keyword evidence="4" id="KW-0677">Repeat</keyword>
<dbReference type="Pfam" id="PF19258">
    <property type="entry name" value="KxYKxGKxW_sig"/>
    <property type="match status" value="1"/>
</dbReference>
<dbReference type="InterPro" id="IPR056573">
    <property type="entry name" value="Lectin_L-type_dom"/>
</dbReference>
<dbReference type="NCBIfam" id="TIGR03715">
    <property type="entry name" value="KxYKxGKxW"/>
    <property type="match status" value="1"/>
</dbReference>
<comment type="caution">
    <text evidence="10">The sequence shown here is derived from an EMBL/GenBank/DDBJ whole genome shotgun (WGS) entry which is preliminary data.</text>
</comment>
<evidence type="ECO:0000256" key="1">
    <source>
        <dbReference type="ARBA" id="ARBA00022512"/>
    </source>
</evidence>
<dbReference type="CDD" id="cd01951">
    <property type="entry name" value="lectin_L-type"/>
    <property type="match status" value="1"/>
</dbReference>
<proteinExistence type="predicted"/>
<feature type="compositionally biased region" description="Low complexity" evidence="6">
    <location>
        <begin position="214"/>
        <end position="229"/>
    </location>
</feature>
<keyword evidence="2" id="KW-0964">Secreted</keyword>
<evidence type="ECO:0000256" key="4">
    <source>
        <dbReference type="ARBA" id="ARBA00022737"/>
    </source>
</evidence>
<dbReference type="InterPro" id="IPR022263">
    <property type="entry name" value="KxYKxGKxW"/>
</dbReference>
<protein>
    <submittedName>
        <fullName evidence="10">LPXTG cell wall anchor domain-containing protein</fullName>
    </submittedName>
</protein>
<feature type="compositionally biased region" description="Basic and acidic residues" evidence="6">
    <location>
        <begin position="242"/>
        <end position="252"/>
    </location>
</feature>
<dbReference type="InterPro" id="IPR013320">
    <property type="entry name" value="ConA-like_dom_sf"/>
</dbReference>
<evidence type="ECO:0000256" key="3">
    <source>
        <dbReference type="ARBA" id="ARBA00022729"/>
    </source>
</evidence>
<evidence type="ECO:0000256" key="2">
    <source>
        <dbReference type="ARBA" id="ARBA00022525"/>
    </source>
</evidence>
<feature type="compositionally biased region" description="Low complexity" evidence="6">
    <location>
        <begin position="55"/>
        <end position="102"/>
    </location>
</feature>
<keyword evidence="5" id="KW-0572">Peptidoglycan-anchor</keyword>
<dbReference type="Pfam" id="PF18483">
    <property type="entry name" value="Lectin_L-type_dom"/>
    <property type="match status" value="1"/>
</dbReference>
<reference evidence="10 11" key="1">
    <citation type="journal article" date="2019" name="Appl. Environ. Microbiol.">
        <title>Genetic determinants of hydroxycinnamic acid metabolism in heterofermentative lactobacilli.</title>
        <authorList>
            <person name="Gaur G."/>
            <person name="Oh J.H."/>
            <person name="Filannino P."/>
            <person name="Gobbetti M."/>
            <person name="van Pijkeren J.P."/>
            <person name="Ganzle M.G."/>
        </authorList>
    </citation>
    <scope>NUCLEOTIDE SEQUENCE [LARGE SCALE GENOMIC DNA]</scope>
    <source>
        <strain evidence="10 11">FUA3583</strain>
    </source>
</reference>
<evidence type="ECO:0000256" key="6">
    <source>
        <dbReference type="SAM" id="MobiDB-lite"/>
    </source>
</evidence>
<feature type="compositionally biased region" description="Low complexity" evidence="6">
    <location>
        <begin position="1228"/>
        <end position="1243"/>
    </location>
</feature>
<keyword evidence="7" id="KW-0472">Membrane</keyword>
<feature type="compositionally biased region" description="Low complexity" evidence="6">
    <location>
        <begin position="148"/>
        <end position="187"/>
    </location>
</feature>
<dbReference type="Pfam" id="PF00746">
    <property type="entry name" value="Gram_pos_anchor"/>
    <property type="match status" value="1"/>
</dbReference>
<evidence type="ECO:0000313" key="10">
    <source>
        <dbReference type="EMBL" id="MYV05952.1"/>
    </source>
</evidence>
<dbReference type="Pfam" id="PF07523">
    <property type="entry name" value="Big_3"/>
    <property type="match status" value="1"/>
</dbReference>
<feature type="region of interest" description="Disordered" evidence="6">
    <location>
        <begin position="1408"/>
        <end position="1427"/>
    </location>
</feature>
<sequence length="1464" mass="155458">MSYKHMQPETKLHYRMYKDGKNWVFAAVALAFFGVGAMTTTAHAADVTTTDQAPIEKPVSAPASQATSAAASQTSVGSEKASTASEATSVASSAKSDVASNSGAAKSTANEDESGTTSTASAAKSDTKVSDQQSQDSANGSSSVKSDAQSVTSVASQASQPSQVSQNVQSVTSQASQESQVESSTSVNGASTKSQGTTQIASIEKATALNFLANDPTDPTDSTETTNGTQTASNISNSTNSDDVKSNDSVDTDGKTINIHSDNFDKYFKTNGDATYIGGVVQLTDGKSQSGNITLRNQIDPSAGFKVIGGVSMTSPAPDPDNPGQVTDADGISFIFHPGGTDQVGGKGGALGIADLPNAFGFKVDTYFNGDDTDVHSDFLPDPTLDRTGQKISGGEAYGAFVHTDASGVAATYGGPDGTVYNPYYEGDIKLGIHINEPSTHVDPSGEYVDSKTGVNTTTDQSAGALLVRTPTQLNGKEVPIEIDYAPVQQFDDKGNPLVDATGNNVFKHIMTVKYGVQGVADNDTTNQPLKEWTLDITPWLTSDGKGGYEPLSFAMAASSGNFFNIQGMKYEGFSYTSKAAINVKYEDEDGNDLLPEVTNHYSIGDQYAYSNPEIEGFHYDRTVERNYVLNDGKTIAEDQTVENAAGYAKVLNPDIVFVYARNVPNKTFLQIIPMSVEDGKNPANIGKQIFTDGQSSALDMPEIPGYTLLQSANKDKYSDASAEFDYSLQGNTATFAIQKDQLNSFKVWYVPSTVTYTVIPFDVNDPKQTSLDTEGALANIPVQFGLKDKPIVLPIIPGYVPVDAHPLSLSFTKIDVGTNLPQKSYEVKVPYEVAPSIRLNYTAATKSTNTTINVDENKKVDSDSKTVVSDASASLGVMTYVKSDIRPEISSNVTVNVPSLQQELITNKKDLTASDFVKLNDGLPSSYTYTLTGQQSHDVAYQAKAAPLKVTFEDENKKSLFETQIDGGTVLGSYSVTAPKVISVDNVKYVLKGKNLQEGTYNDSQNQSIAFDYVLQSVVAGQDVDIMVNDKDYTGERNFVSVTDSQGKTSSTDDAALKHAAYETVSVDTSKVDITKPGIYPVTITTKDGASTTVYTHVVEINLRDLTLYVGDTWTESDNFVGGTTAEGTPMSFDMLKLVSGRISTDYKSDKQKVVFEYGDPVYATAYVKVLDRPVVTTPIKPSDGTETPDTKPAQPVTGDKTPVTTPEQPATTPETPATTPEKRATTPEVPVTTPEQPATVAETPTPVDQPITPAQTPEVPAEPTTPTEPAQPATVANVTPNVPAQPVLTPTATAQPSTPVSSDRPWDPIELIMTDDDNGQTITTTEIQGYTGNWVYIGNMVPAGYHLAPGQSDWILLNDVTPQTVHLVANTIDQTSTAVATQNTVAPATTTETVASVAQQSVPATVVKEASAPTTKTTDETDQPAAAELPHTGELATTAAMGTGLALLTGLLSLLGLRRKQH</sequence>
<dbReference type="Gene3D" id="2.60.120.200">
    <property type="match status" value="1"/>
</dbReference>
<feature type="chain" id="PRO_5028838232" evidence="8">
    <location>
        <begin position="45"/>
        <end position="1464"/>
    </location>
</feature>
<dbReference type="Pfam" id="PF06458">
    <property type="entry name" value="MucBP"/>
    <property type="match status" value="1"/>
</dbReference>
<feature type="compositionally biased region" description="Polar residues" evidence="6">
    <location>
        <begin position="188"/>
        <end position="201"/>
    </location>
</feature>
<dbReference type="InterPro" id="IPR009459">
    <property type="entry name" value="MucBP_dom"/>
</dbReference>
<dbReference type="NCBIfam" id="TIGR01167">
    <property type="entry name" value="LPXTG_anchor"/>
    <property type="match status" value="1"/>
</dbReference>
<evidence type="ECO:0000256" key="8">
    <source>
        <dbReference type="SAM" id="SignalP"/>
    </source>
</evidence>
<feature type="domain" description="Gram-positive cocci surface proteins LPxTG" evidence="9">
    <location>
        <begin position="1431"/>
        <end position="1464"/>
    </location>
</feature>
<keyword evidence="7" id="KW-0812">Transmembrane</keyword>
<dbReference type="InterPro" id="IPR022038">
    <property type="entry name" value="Ig-like_bact"/>
</dbReference>
<feature type="region of interest" description="Disordered" evidence="6">
    <location>
        <begin position="1179"/>
        <end position="1279"/>
    </location>
</feature>
<keyword evidence="1" id="KW-0134">Cell wall</keyword>
<keyword evidence="3 8" id="KW-0732">Signal</keyword>
<dbReference type="Gene3D" id="3.10.20.320">
    <property type="entry name" value="Putative peptidoglycan bound protein (lpxtg motif)"/>
    <property type="match status" value="1"/>
</dbReference>
<feature type="compositionally biased region" description="Low complexity" evidence="6">
    <location>
        <begin position="1254"/>
        <end position="1278"/>
    </location>
</feature>
<feature type="compositionally biased region" description="Polar residues" evidence="6">
    <location>
        <begin position="132"/>
        <end position="147"/>
    </location>
</feature>
<dbReference type="Proteomes" id="UP000480570">
    <property type="component" value="Unassembled WGS sequence"/>
</dbReference>
<dbReference type="InterPro" id="IPR019931">
    <property type="entry name" value="LPXTG_anchor"/>
</dbReference>
<feature type="compositionally biased region" description="Low complexity" evidence="6">
    <location>
        <begin position="1203"/>
        <end position="1221"/>
    </location>
</feature>